<dbReference type="PROSITE" id="PS50213">
    <property type="entry name" value="FAS1"/>
    <property type="match status" value="1"/>
</dbReference>
<dbReference type="InterPro" id="IPR036378">
    <property type="entry name" value="FAS1_dom_sf"/>
</dbReference>
<dbReference type="InterPro" id="IPR000782">
    <property type="entry name" value="FAS1_domain"/>
</dbReference>
<feature type="chain" id="PRO_5014441012" description="FAS1 domain-containing protein" evidence="1">
    <location>
        <begin position="27"/>
        <end position="115"/>
    </location>
</feature>
<evidence type="ECO:0000256" key="1">
    <source>
        <dbReference type="SAM" id="SignalP"/>
    </source>
</evidence>
<feature type="signal peptide" evidence="1">
    <location>
        <begin position="1"/>
        <end position="26"/>
    </location>
</feature>
<evidence type="ECO:0000259" key="2">
    <source>
        <dbReference type="PROSITE" id="PS50213"/>
    </source>
</evidence>
<dbReference type="Proteomes" id="UP000236333">
    <property type="component" value="Unassembled WGS sequence"/>
</dbReference>
<dbReference type="Gene3D" id="2.30.180.10">
    <property type="entry name" value="FAS1 domain"/>
    <property type="match status" value="1"/>
</dbReference>
<evidence type="ECO:0000313" key="3">
    <source>
        <dbReference type="EMBL" id="PNH01857.1"/>
    </source>
</evidence>
<sequence length="115" mass="11678">MSGKRRSVSLAVSGLLMLLLARDAMAALAAVADIPALSSLRASLDSAGLMPALSNASSTYTLLAPSNDAIADALSALNLDLAAAPNPDVLLYHLLPLPVPLGPASTDRADVPTFK</sequence>
<dbReference type="SUPFAM" id="SSF82153">
    <property type="entry name" value="FAS1 domain"/>
    <property type="match status" value="1"/>
</dbReference>
<comment type="caution">
    <text evidence="3">The sequence shown here is derived from an EMBL/GenBank/DDBJ whole genome shotgun (WGS) entry which is preliminary data.</text>
</comment>
<name>A0A2J7ZNL5_9CHLO</name>
<gene>
    <name evidence="3" type="ORF">TSOC_012229</name>
</gene>
<accession>A0A2J7ZNL5</accession>
<keyword evidence="1" id="KW-0732">Signal</keyword>
<dbReference type="EMBL" id="PGGS01000778">
    <property type="protein sequence ID" value="PNH01857.1"/>
    <property type="molecule type" value="Genomic_DNA"/>
</dbReference>
<dbReference type="AlphaFoldDB" id="A0A2J7ZNL5"/>
<evidence type="ECO:0000313" key="4">
    <source>
        <dbReference type="Proteomes" id="UP000236333"/>
    </source>
</evidence>
<feature type="domain" description="FAS1" evidence="2">
    <location>
        <begin position="24"/>
        <end position="115"/>
    </location>
</feature>
<protein>
    <recommendedName>
        <fullName evidence="2">FAS1 domain-containing protein</fullName>
    </recommendedName>
</protein>
<keyword evidence="4" id="KW-1185">Reference proteome</keyword>
<dbReference type="Pfam" id="PF02469">
    <property type="entry name" value="Fasciclin"/>
    <property type="match status" value="1"/>
</dbReference>
<organism evidence="3 4">
    <name type="scientific">Tetrabaena socialis</name>
    <dbReference type="NCBI Taxonomy" id="47790"/>
    <lineage>
        <taxon>Eukaryota</taxon>
        <taxon>Viridiplantae</taxon>
        <taxon>Chlorophyta</taxon>
        <taxon>core chlorophytes</taxon>
        <taxon>Chlorophyceae</taxon>
        <taxon>CS clade</taxon>
        <taxon>Chlamydomonadales</taxon>
        <taxon>Tetrabaenaceae</taxon>
        <taxon>Tetrabaena</taxon>
    </lineage>
</organism>
<reference evidence="3 4" key="1">
    <citation type="journal article" date="2017" name="Mol. Biol. Evol.">
        <title>The 4-celled Tetrabaena socialis nuclear genome reveals the essential components for genetic control of cell number at the origin of multicellularity in the volvocine lineage.</title>
        <authorList>
            <person name="Featherston J."/>
            <person name="Arakaki Y."/>
            <person name="Hanschen E.R."/>
            <person name="Ferris P.J."/>
            <person name="Michod R.E."/>
            <person name="Olson B.J.S.C."/>
            <person name="Nozaki H."/>
            <person name="Durand P.M."/>
        </authorList>
    </citation>
    <scope>NUCLEOTIDE SEQUENCE [LARGE SCALE GENOMIC DNA]</scope>
    <source>
        <strain evidence="3 4">NIES-571</strain>
    </source>
</reference>
<proteinExistence type="predicted"/>